<sequence length="213" mass="21054">MSVRAVNGNEGGVRFGRVSRSVASRFATNRFAVSGAAALALAATVLLSGCAPTDPSDAATARLDASVVQTADRAASGDYAGAAASLDVLQTRLAGYVEAGDVTADRSAEIQAAIDAVRADLAALIAAQTTPTPEPTETETGVTDQTETEAPAPAPVETVPGTVETPQDDDADDQAPDTSPGNGNPGNGNPGNGNPGNGNPGKGNTQPGKGGKD</sequence>
<proteinExistence type="predicted"/>
<dbReference type="STRING" id="123320.SAMN06309945_0499"/>
<keyword evidence="3" id="KW-1185">Reference proteome</keyword>
<dbReference type="Proteomes" id="UP000190857">
    <property type="component" value="Unassembled WGS sequence"/>
</dbReference>
<dbReference type="EMBL" id="FUZP01000001">
    <property type="protein sequence ID" value="SKC39014.1"/>
    <property type="molecule type" value="Genomic_DNA"/>
</dbReference>
<feature type="compositionally biased region" description="Acidic residues" evidence="1">
    <location>
        <begin position="166"/>
        <end position="175"/>
    </location>
</feature>
<reference evidence="2 3" key="1">
    <citation type="submission" date="2017-02" db="EMBL/GenBank/DDBJ databases">
        <authorList>
            <person name="Peterson S.W."/>
        </authorList>
    </citation>
    <scope>NUCLEOTIDE SEQUENCE [LARGE SCALE GENOMIC DNA]</scope>
    <source>
        <strain evidence="2 3">VKM Ac-2059</strain>
    </source>
</reference>
<evidence type="ECO:0000313" key="3">
    <source>
        <dbReference type="Proteomes" id="UP000190857"/>
    </source>
</evidence>
<dbReference type="AlphaFoldDB" id="A0A1T5IIJ0"/>
<name>A0A1T5IIJ0_9MICO</name>
<gene>
    <name evidence="2" type="ORF">SAMN06309945_0499</name>
</gene>
<organism evidence="2 3">
    <name type="scientific">Okibacterium fritillariae</name>
    <dbReference type="NCBI Taxonomy" id="123320"/>
    <lineage>
        <taxon>Bacteria</taxon>
        <taxon>Bacillati</taxon>
        <taxon>Actinomycetota</taxon>
        <taxon>Actinomycetes</taxon>
        <taxon>Micrococcales</taxon>
        <taxon>Microbacteriaceae</taxon>
        <taxon>Okibacterium</taxon>
    </lineage>
</organism>
<evidence type="ECO:0000313" key="2">
    <source>
        <dbReference type="EMBL" id="SKC39014.1"/>
    </source>
</evidence>
<evidence type="ECO:0000256" key="1">
    <source>
        <dbReference type="SAM" id="MobiDB-lite"/>
    </source>
</evidence>
<protein>
    <submittedName>
        <fullName evidence="2">Uncharacterized protein</fullName>
    </submittedName>
</protein>
<feature type="compositionally biased region" description="Low complexity" evidence="1">
    <location>
        <begin position="148"/>
        <end position="165"/>
    </location>
</feature>
<feature type="region of interest" description="Disordered" evidence="1">
    <location>
        <begin position="127"/>
        <end position="213"/>
    </location>
</feature>
<accession>A0A1T5IIJ0</accession>
<feature type="compositionally biased region" description="Gly residues" evidence="1">
    <location>
        <begin position="183"/>
        <end position="201"/>
    </location>
</feature>